<evidence type="ECO:0000313" key="13">
    <source>
        <dbReference type="Proteomes" id="UP000251993"/>
    </source>
</evidence>
<evidence type="ECO:0000256" key="2">
    <source>
        <dbReference type="ARBA" id="ARBA00011738"/>
    </source>
</evidence>
<sequence>MQLCFATNNAHKLAEIKALLGETFALKTLKEIGCEEELPETTDTIEGNSRQKAEYVWEHFGVDCFADDSGLEITALNGAPGVHSAYYGGSRDFQGNIARVLEELKSASDRSARFKTVITLVLQGKVYQFEGVITGQLLKEQRGSQGFGYDPIFVPDGHERTFAEMSIEEKGKISHRSRAFAQLVDFLKPYS</sequence>
<dbReference type="RefSeq" id="WP_114070389.1">
    <property type="nucleotide sequence ID" value="NZ_CP030850.1"/>
</dbReference>
<comment type="cofactor">
    <cofactor evidence="10">
        <name>Mg(2+)</name>
        <dbReference type="ChEBI" id="CHEBI:18420"/>
    </cofactor>
    <text evidence="10">Binds 1 Mg(2+) ion per subunit.</text>
</comment>
<reference evidence="12 13" key="1">
    <citation type="submission" date="2018-07" db="EMBL/GenBank/DDBJ databases">
        <title>Genome sequencing of Runella.</title>
        <authorList>
            <person name="Baek M.-G."/>
            <person name="Yi H."/>
        </authorList>
    </citation>
    <scope>NUCLEOTIDE SEQUENCE [LARGE SCALE GENOMIC DNA]</scope>
    <source>
        <strain evidence="12 13">HYN0085</strain>
    </source>
</reference>
<evidence type="ECO:0000256" key="5">
    <source>
        <dbReference type="ARBA" id="ARBA00022801"/>
    </source>
</evidence>
<keyword evidence="7 10" id="KW-0546">Nucleotide metabolism</keyword>
<dbReference type="GO" id="GO:0017111">
    <property type="term" value="F:ribonucleoside triphosphate phosphatase activity"/>
    <property type="evidence" value="ECO:0007669"/>
    <property type="project" value="InterPro"/>
</dbReference>
<keyword evidence="5 10" id="KW-0378">Hydrolase</keyword>
<dbReference type="GO" id="GO:0009117">
    <property type="term" value="P:nucleotide metabolic process"/>
    <property type="evidence" value="ECO:0007669"/>
    <property type="project" value="UniProtKB-KW"/>
</dbReference>
<dbReference type="CDD" id="cd00515">
    <property type="entry name" value="HAM1"/>
    <property type="match status" value="1"/>
</dbReference>
<dbReference type="OrthoDB" id="9807456at2"/>
<dbReference type="AlphaFoldDB" id="A0A344TSM7"/>
<dbReference type="FunFam" id="3.90.950.10:FF:000001">
    <property type="entry name" value="dITP/XTP pyrophosphatase"/>
    <property type="match status" value="1"/>
</dbReference>
<dbReference type="GO" id="GO:0035870">
    <property type="term" value="F:dITP diphosphatase activity"/>
    <property type="evidence" value="ECO:0007669"/>
    <property type="project" value="UniProtKB-UniRule"/>
</dbReference>
<dbReference type="SUPFAM" id="SSF52972">
    <property type="entry name" value="ITPase-like"/>
    <property type="match status" value="1"/>
</dbReference>
<evidence type="ECO:0000256" key="9">
    <source>
        <dbReference type="ARBA" id="ARBA00052017"/>
    </source>
</evidence>
<gene>
    <name evidence="12" type="primary">rdgB</name>
    <name evidence="12" type="ORF">DR864_20640</name>
</gene>
<keyword evidence="3 10" id="KW-0479">Metal-binding</keyword>
<accession>A0A344TSM7</accession>
<feature type="binding site" evidence="10">
    <location>
        <begin position="175"/>
        <end position="176"/>
    </location>
    <ligand>
        <name>substrate</name>
    </ligand>
</feature>
<organism evidence="12 13">
    <name type="scientific">Runella rosea</name>
    <dbReference type="NCBI Taxonomy" id="2259595"/>
    <lineage>
        <taxon>Bacteria</taxon>
        <taxon>Pseudomonadati</taxon>
        <taxon>Bacteroidota</taxon>
        <taxon>Cytophagia</taxon>
        <taxon>Cytophagales</taxon>
        <taxon>Spirosomataceae</taxon>
        <taxon>Runella</taxon>
    </lineage>
</organism>
<dbReference type="NCBIfam" id="TIGR00042">
    <property type="entry name" value="RdgB/HAM1 family non-canonical purine NTP pyrophosphatase"/>
    <property type="match status" value="1"/>
</dbReference>
<evidence type="ECO:0000256" key="8">
    <source>
        <dbReference type="ARBA" id="ARBA00051875"/>
    </source>
</evidence>
<comment type="catalytic activity">
    <reaction evidence="8 10">
        <text>dITP + H2O = dIMP + diphosphate + H(+)</text>
        <dbReference type="Rhea" id="RHEA:28342"/>
        <dbReference type="ChEBI" id="CHEBI:15377"/>
        <dbReference type="ChEBI" id="CHEBI:15378"/>
        <dbReference type="ChEBI" id="CHEBI:33019"/>
        <dbReference type="ChEBI" id="CHEBI:61194"/>
        <dbReference type="ChEBI" id="CHEBI:61382"/>
        <dbReference type="EC" id="3.6.1.66"/>
    </reaction>
</comment>
<dbReference type="PANTHER" id="PTHR11067:SF9">
    <property type="entry name" value="INOSINE TRIPHOSPHATE PYROPHOSPHATASE"/>
    <property type="match status" value="1"/>
</dbReference>
<dbReference type="InterPro" id="IPR029001">
    <property type="entry name" value="ITPase-like_fam"/>
</dbReference>
<feature type="binding site" evidence="10">
    <location>
        <begin position="7"/>
        <end position="12"/>
    </location>
    <ligand>
        <name>substrate</name>
    </ligand>
</feature>
<dbReference type="PANTHER" id="PTHR11067">
    <property type="entry name" value="INOSINE TRIPHOSPHATE PYROPHOSPHATASE/HAM1 PROTEIN"/>
    <property type="match status" value="1"/>
</dbReference>
<dbReference type="GO" id="GO:0005829">
    <property type="term" value="C:cytosol"/>
    <property type="evidence" value="ECO:0007669"/>
    <property type="project" value="TreeGrafter"/>
</dbReference>
<dbReference type="KEGG" id="run:DR864_20640"/>
<evidence type="ECO:0000256" key="10">
    <source>
        <dbReference type="HAMAP-Rule" id="MF_01405"/>
    </source>
</evidence>
<evidence type="ECO:0000256" key="7">
    <source>
        <dbReference type="ARBA" id="ARBA00023080"/>
    </source>
</evidence>
<comment type="subunit">
    <text evidence="2 10">Homodimer.</text>
</comment>
<dbReference type="EMBL" id="CP030850">
    <property type="protein sequence ID" value="AXE21648.1"/>
    <property type="molecule type" value="Genomic_DNA"/>
</dbReference>
<evidence type="ECO:0000256" key="4">
    <source>
        <dbReference type="ARBA" id="ARBA00022741"/>
    </source>
</evidence>
<evidence type="ECO:0000256" key="6">
    <source>
        <dbReference type="ARBA" id="ARBA00022842"/>
    </source>
</evidence>
<protein>
    <recommendedName>
        <fullName evidence="10">dITP/XTP pyrophosphatase</fullName>
        <ecNumber evidence="10">3.6.1.66</ecNumber>
    </recommendedName>
    <alternativeName>
        <fullName evidence="10">Non-canonical purine NTP pyrophosphatase</fullName>
    </alternativeName>
    <alternativeName>
        <fullName evidence="10">Non-standard purine NTP pyrophosphatase</fullName>
    </alternativeName>
    <alternativeName>
        <fullName evidence="10">Nucleoside-triphosphate diphosphatase</fullName>
    </alternativeName>
    <alternativeName>
        <fullName evidence="10">Nucleoside-triphosphate pyrophosphatase</fullName>
        <shortName evidence="10">NTPase</shortName>
    </alternativeName>
</protein>
<dbReference type="GO" id="GO:0046872">
    <property type="term" value="F:metal ion binding"/>
    <property type="evidence" value="ECO:0007669"/>
    <property type="project" value="UniProtKB-KW"/>
</dbReference>
<dbReference type="GO" id="GO:0000166">
    <property type="term" value="F:nucleotide binding"/>
    <property type="evidence" value="ECO:0007669"/>
    <property type="project" value="UniProtKB-KW"/>
</dbReference>
<evidence type="ECO:0000256" key="1">
    <source>
        <dbReference type="ARBA" id="ARBA00008023"/>
    </source>
</evidence>
<feature type="binding site" evidence="10">
    <location>
        <position position="170"/>
    </location>
    <ligand>
        <name>substrate</name>
    </ligand>
</feature>
<name>A0A344TSM7_9BACT</name>
<keyword evidence="13" id="KW-1185">Reference proteome</keyword>
<comment type="function">
    <text evidence="10">Pyrophosphatase that catalyzes the hydrolysis of nucleoside triphosphates to their monophosphate derivatives, with a high preference for the non-canonical purine nucleotides XTP (xanthosine triphosphate), dITP (deoxyinosine triphosphate) and ITP. Seems to function as a house-cleaning enzyme that removes non-canonical purine nucleotides from the nucleotide pool, thus preventing their incorporation into DNA/RNA and avoiding chromosomal lesions.</text>
</comment>
<keyword evidence="4 10" id="KW-0547">Nucleotide-binding</keyword>
<dbReference type="GO" id="GO:0009146">
    <property type="term" value="P:purine nucleoside triphosphate catabolic process"/>
    <property type="evidence" value="ECO:0007669"/>
    <property type="project" value="UniProtKB-UniRule"/>
</dbReference>
<evidence type="ECO:0000256" key="3">
    <source>
        <dbReference type="ARBA" id="ARBA00022723"/>
    </source>
</evidence>
<comment type="catalytic activity">
    <reaction evidence="10">
        <text>ITP + H2O = IMP + diphosphate + H(+)</text>
        <dbReference type="Rhea" id="RHEA:29399"/>
        <dbReference type="ChEBI" id="CHEBI:15377"/>
        <dbReference type="ChEBI" id="CHEBI:15378"/>
        <dbReference type="ChEBI" id="CHEBI:33019"/>
        <dbReference type="ChEBI" id="CHEBI:58053"/>
        <dbReference type="ChEBI" id="CHEBI:61402"/>
        <dbReference type="EC" id="3.6.1.66"/>
    </reaction>
</comment>
<comment type="caution">
    <text evidence="10">Lacks conserved residue(s) required for the propagation of feature annotation.</text>
</comment>
<evidence type="ECO:0000313" key="12">
    <source>
        <dbReference type="EMBL" id="AXE21648.1"/>
    </source>
</evidence>
<evidence type="ECO:0000256" key="11">
    <source>
        <dbReference type="RuleBase" id="RU003781"/>
    </source>
</evidence>
<dbReference type="InterPro" id="IPR002637">
    <property type="entry name" value="RdgB/HAM1"/>
</dbReference>
<feature type="binding site" evidence="10">
    <location>
        <begin position="147"/>
        <end position="150"/>
    </location>
    <ligand>
        <name>substrate</name>
    </ligand>
</feature>
<dbReference type="EC" id="3.6.1.66" evidence="10"/>
<dbReference type="GO" id="GO:0036220">
    <property type="term" value="F:ITP diphosphatase activity"/>
    <property type="evidence" value="ECO:0007669"/>
    <property type="project" value="UniProtKB-UniRule"/>
</dbReference>
<dbReference type="InterPro" id="IPR020922">
    <property type="entry name" value="dITP/XTP_pyrophosphatase"/>
</dbReference>
<feature type="binding site" evidence="10">
    <location>
        <position position="69"/>
    </location>
    <ligand>
        <name>substrate</name>
    </ligand>
</feature>
<comment type="similarity">
    <text evidence="1 10 11">Belongs to the HAM1 NTPase family.</text>
</comment>
<feature type="active site" description="Proton acceptor" evidence="10">
    <location>
        <position position="68"/>
    </location>
</feature>
<dbReference type="Gene3D" id="3.90.950.10">
    <property type="match status" value="1"/>
</dbReference>
<keyword evidence="6 10" id="KW-0460">Magnesium</keyword>
<dbReference type="Proteomes" id="UP000251993">
    <property type="component" value="Chromosome"/>
</dbReference>
<dbReference type="GO" id="GO:0036222">
    <property type="term" value="F:XTP diphosphatase activity"/>
    <property type="evidence" value="ECO:0007669"/>
    <property type="project" value="UniProtKB-UniRule"/>
</dbReference>
<dbReference type="HAMAP" id="MF_01405">
    <property type="entry name" value="Non_canon_purine_NTPase"/>
    <property type="match status" value="1"/>
</dbReference>
<feature type="binding site" evidence="10">
    <location>
        <position position="68"/>
    </location>
    <ligand>
        <name>Mg(2+)</name>
        <dbReference type="ChEBI" id="CHEBI:18420"/>
    </ligand>
</feature>
<dbReference type="Pfam" id="PF01725">
    <property type="entry name" value="Ham1p_like"/>
    <property type="match status" value="1"/>
</dbReference>
<proteinExistence type="inferred from homology"/>
<comment type="catalytic activity">
    <reaction evidence="9 10">
        <text>XTP + H2O = XMP + diphosphate + H(+)</text>
        <dbReference type="Rhea" id="RHEA:28610"/>
        <dbReference type="ChEBI" id="CHEBI:15377"/>
        <dbReference type="ChEBI" id="CHEBI:15378"/>
        <dbReference type="ChEBI" id="CHEBI:33019"/>
        <dbReference type="ChEBI" id="CHEBI:57464"/>
        <dbReference type="ChEBI" id="CHEBI:61314"/>
        <dbReference type="EC" id="3.6.1.66"/>
    </reaction>
</comment>